<evidence type="ECO:0000256" key="12">
    <source>
        <dbReference type="ARBA" id="ARBA00048555"/>
    </source>
</evidence>
<evidence type="ECO:0000256" key="3">
    <source>
        <dbReference type="ARBA" id="ARBA00012454"/>
    </source>
</evidence>
<dbReference type="PANTHER" id="PTHR12213:SF0">
    <property type="entry name" value="CORRINOID ADENOSYLTRANSFERASE MMAB"/>
    <property type="match status" value="1"/>
</dbReference>
<dbReference type="EMBL" id="ACCF01000042">
    <property type="protein sequence ID" value="EEF69259.1"/>
    <property type="molecule type" value="Genomic_DNA"/>
</dbReference>
<evidence type="ECO:0000256" key="11">
    <source>
        <dbReference type="ARBA" id="ARBA00033354"/>
    </source>
</evidence>
<dbReference type="GO" id="GO:0009236">
    <property type="term" value="P:cobalamin biosynthetic process"/>
    <property type="evidence" value="ECO:0007669"/>
    <property type="project" value="UniProtKB-UniRule"/>
</dbReference>
<comment type="catalytic activity">
    <reaction evidence="12 14">
        <text>2 cob(II)yrinate a,c diamide + reduced [electron-transfer flavoprotein] + 2 ATP = 2 adenosylcob(III)yrinate a,c-diamide + 2 triphosphate + oxidized [electron-transfer flavoprotein] + 3 H(+)</text>
        <dbReference type="Rhea" id="RHEA:11528"/>
        <dbReference type="Rhea" id="RHEA-COMP:10685"/>
        <dbReference type="Rhea" id="RHEA-COMP:10686"/>
        <dbReference type="ChEBI" id="CHEBI:15378"/>
        <dbReference type="ChEBI" id="CHEBI:18036"/>
        <dbReference type="ChEBI" id="CHEBI:30616"/>
        <dbReference type="ChEBI" id="CHEBI:57692"/>
        <dbReference type="ChEBI" id="CHEBI:58307"/>
        <dbReference type="ChEBI" id="CHEBI:58503"/>
        <dbReference type="ChEBI" id="CHEBI:58537"/>
        <dbReference type="EC" id="2.5.1.17"/>
    </reaction>
</comment>
<evidence type="ECO:0000256" key="10">
    <source>
        <dbReference type="ARBA" id="ARBA00033334"/>
    </source>
</evidence>
<dbReference type="STRING" id="545696.HOLDEFILI_00567"/>
<evidence type="ECO:0000256" key="14">
    <source>
        <dbReference type="RuleBase" id="RU366026"/>
    </source>
</evidence>
<name>B9Y436_9FIRM</name>
<proteinExistence type="inferred from homology"/>
<dbReference type="AlphaFoldDB" id="B9Y436"/>
<protein>
    <recommendedName>
        <fullName evidence="4 14">Corrinoid adenosyltransferase</fullName>
        <ecNumber evidence="3 14">2.5.1.17</ecNumber>
    </recommendedName>
    <alternativeName>
        <fullName evidence="9 14">Cob(II)alamin adenosyltransferase</fullName>
    </alternativeName>
    <alternativeName>
        <fullName evidence="11 14">Cob(II)yrinic acid a,c-diamide adenosyltransferase</fullName>
    </alternativeName>
    <alternativeName>
        <fullName evidence="10 14">Cobinamide/cobalamin adenosyltransferase</fullName>
    </alternativeName>
</protein>
<evidence type="ECO:0000256" key="6">
    <source>
        <dbReference type="ARBA" id="ARBA00022679"/>
    </source>
</evidence>
<dbReference type="InterPro" id="IPR029499">
    <property type="entry name" value="PduO-typ"/>
</dbReference>
<evidence type="ECO:0000256" key="13">
    <source>
        <dbReference type="ARBA" id="ARBA00048692"/>
    </source>
</evidence>
<evidence type="ECO:0000256" key="4">
    <source>
        <dbReference type="ARBA" id="ARBA00020963"/>
    </source>
</evidence>
<dbReference type="InterPro" id="IPR016030">
    <property type="entry name" value="CblAdoTrfase-like"/>
</dbReference>
<dbReference type="Proteomes" id="UP000005950">
    <property type="component" value="Unassembled WGS sequence"/>
</dbReference>
<keyword evidence="8 14" id="KW-0067">ATP-binding</keyword>
<keyword evidence="7 14" id="KW-0547">Nucleotide-binding</keyword>
<dbReference type="RefSeq" id="WP_006057777.1">
    <property type="nucleotide sequence ID" value="NZ_GG657552.1"/>
</dbReference>
<evidence type="ECO:0000313" key="16">
    <source>
        <dbReference type="EMBL" id="EEF69259.1"/>
    </source>
</evidence>
<dbReference type="EC" id="2.5.1.17" evidence="3 14"/>
<dbReference type="GO" id="GO:0008817">
    <property type="term" value="F:corrinoid adenosyltransferase activity"/>
    <property type="evidence" value="ECO:0007669"/>
    <property type="project" value="UniProtKB-UniRule"/>
</dbReference>
<keyword evidence="6 14" id="KW-0808">Transferase</keyword>
<gene>
    <name evidence="16" type="ORF">HOLDEFILI_00567</name>
</gene>
<evidence type="ECO:0000256" key="9">
    <source>
        <dbReference type="ARBA" id="ARBA00031529"/>
    </source>
</evidence>
<dbReference type="UniPathway" id="UPA00148">
    <property type="reaction ID" value="UER00233"/>
</dbReference>
<dbReference type="GO" id="GO:0005524">
    <property type="term" value="F:ATP binding"/>
    <property type="evidence" value="ECO:0007669"/>
    <property type="project" value="UniProtKB-UniRule"/>
</dbReference>
<sequence length="162" mass="18052">MIVTTKTGDQGTTEIQGGRISKADPLIEVLGDLDELSAECLVLASGFSGYRKSMKQIVTQLSAASAMLSGYGEADLGRFIRMLEIEIESNVKAAGEFRFHYPFDNPESAALNRLRAISRRVERHWWKLQETRKTDPSLGVYLNRISDYFYALQIQSAAGSEI</sequence>
<accession>B9Y436</accession>
<comment type="catalytic activity">
    <reaction evidence="13 14">
        <text>2 cob(II)alamin + reduced [electron-transfer flavoprotein] + 2 ATP = 2 adenosylcob(III)alamin + 2 triphosphate + oxidized [electron-transfer flavoprotein] + 3 H(+)</text>
        <dbReference type="Rhea" id="RHEA:28671"/>
        <dbReference type="Rhea" id="RHEA-COMP:10685"/>
        <dbReference type="Rhea" id="RHEA-COMP:10686"/>
        <dbReference type="ChEBI" id="CHEBI:15378"/>
        <dbReference type="ChEBI" id="CHEBI:16304"/>
        <dbReference type="ChEBI" id="CHEBI:18036"/>
        <dbReference type="ChEBI" id="CHEBI:18408"/>
        <dbReference type="ChEBI" id="CHEBI:30616"/>
        <dbReference type="ChEBI" id="CHEBI:57692"/>
        <dbReference type="ChEBI" id="CHEBI:58307"/>
        <dbReference type="EC" id="2.5.1.17"/>
    </reaction>
</comment>
<evidence type="ECO:0000256" key="8">
    <source>
        <dbReference type="ARBA" id="ARBA00022840"/>
    </source>
</evidence>
<reference evidence="16 17" key="2">
    <citation type="submission" date="2009-02" db="EMBL/GenBank/DDBJ databases">
        <title>Draft genome sequence of Holdemania filiformis DSM 12042.</title>
        <authorList>
            <person name="Sudarsanam P."/>
            <person name="Ley R."/>
            <person name="Guruge J."/>
            <person name="Turnbaugh P.J."/>
            <person name="Mahowald M."/>
            <person name="Liep D."/>
            <person name="Gordon J."/>
        </authorList>
    </citation>
    <scope>NUCLEOTIDE SEQUENCE [LARGE SCALE GENOMIC DNA]</scope>
    <source>
        <strain evidence="16 17">DSM 12042</strain>
    </source>
</reference>
<dbReference type="InterPro" id="IPR036451">
    <property type="entry name" value="CblAdoTrfase-like_sf"/>
</dbReference>
<dbReference type="Pfam" id="PF01923">
    <property type="entry name" value="Cob_adeno_trans"/>
    <property type="match status" value="1"/>
</dbReference>
<comment type="similarity">
    <text evidence="2 14">Belongs to the Cob(I)alamin adenosyltransferase family.</text>
</comment>
<dbReference type="SUPFAM" id="SSF89028">
    <property type="entry name" value="Cobalamin adenosyltransferase-like"/>
    <property type="match status" value="1"/>
</dbReference>
<evidence type="ECO:0000259" key="15">
    <source>
        <dbReference type="Pfam" id="PF01923"/>
    </source>
</evidence>
<evidence type="ECO:0000256" key="7">
    <source>
        <dbReference type="ARBA" id="ARBA00022741"/>
    </source>
</evidence>
<reference evidence="16 17" key="1">
    <citation type="submission" date="2008-12" db="EMBL/GenBank/DDBJ databases">
        <authorList>
            <person name="Fulton L."/>
            <person name="Clifton S."/>
            <person name="Fulton B."/>
            <person name="Xu J."/>
            <person name="Minx P."/>
            <person name="Pepin K.H."/>
            <person name="Johnson M."/>
            <person name="Bhonagiri V."/>
            <person name="Nash W.E."/>
            <person name="Mardis E.R."/>
            <person name="Wilson R.K."/>
        </authorList>
    </citation>
    <scope>NUCLEOTIDE SEQUENCE [LARGE SCALE GENOMIC DNA]</scope>
    <source>
        <strain evidence="16 17">DSM 12042</strain>
    </source>
</reference>
<comment type="pathway">
    <text evidence="1 14">Cofactor biosynthesis; adenosylcobalamin biosynthesis; adenosylcobalamin from cob(II)yrinate a,c-diamide: step 2/7.</text>
</comment>
<dbReference type="HOGENOM" id="CLU_083486_0_1_9"/>
<evidence type="ECO:0000313" key="17">
    <source>
        <dbReference type="Proteomes" id="UP000005950"/>
    </source>
</evidence>
<dbReference type="Gene3D" id="1.20.1200.10">
    <property type="entry name" value="Cobalamin adenosyltransferase-like"/>
    <property type="match status" value="1"/>
</dbReference>
<keyword evidence="5 14" id="KW-0169">Cobalamin biosynthesis</keyword>
<evidence type="ECO:0000256" key="2">
    <source>
        <dbReference type="ARBA" id="ARBA00007487"/>
    </source>
</evidence>
<comment type="caution">
    <text evidence="16">The sequence shown here is derived from an EMBL/GenBank/DDBJ whole genome shotgun (WGS) entry which is preliminary data.</text>
</comment>
<feature type="domain" description="Cobalamin adenosyltransferase-like" evidence="15">
    <location>
        <begin position="4"/>
        <end position="153"/>
    </location>
</feature>
<dbReference type="OrthoDB" id="9778896at2"/>
<dbReference type="PANTHER" id="PTHR12213">
    <property type="entry name" value="CORRINOID ADENOSYLTRANSFERASE"/>
    <property type="match status" value="1"/>
</dbReference>
<organism evidence="16 17">
    <name type="scientific">Holdemania filiformis DSM 12042</name>
    <dbReference type="NCBI Taxonomy" id="545696"/>
    <lineage>
        <taxon>Bacteria</taxon>
        <taxon>Bacillati</taxon>
        <taxon>Bacillota</taxon>
        <taxon>Erysipelotrichia</taxon>
        <taxon>Erysipelotrichales</taxon>
        <taxon>Erysipelotrichaceae</taxon>
        <taxon>Holdemania</taxon>
    </lineage>
</organism>
<dbReference type="eggNOG" id="COG2096">
    <property type="taxonomic scope" value="Bacteria"/>
</dbReference>
<evidence type="ECO:0000256" key="5">
    <source>
        <dbReference type="ARBA" id="ARBA00022573"/>
    </source>
</evidence>
<evidence type="ECO:0000256" key="1">
    <source>
        <dbReference type="ARBA" id="ARBA00005121"/>
    </source>
</evidence>